<evidence type="ECO:0000259" key="1">
    <source>
        <dbReference type="PROSITE" id="PS51186"/>
    </source>
</evidence>
<dbReference type="Pfam" id="PF00583">
    <property type="entry name" value="Acetyltransf_1"/>
    <property type="match status" value="1"/>
</dbReference>
<dbReference type="KEGG" id="nhu:H0264_05220"/>
<accession>A0A7D6VD96</accession>
<gene>
    <name evidence="2" type="ORF">H0264_05220</name>
</gene>
<reference evidence="2 3" key="1">
    <citation type="submission" date="2020-07" db="EMBL/GenBank/DDBJ databases">
        <authorList>
            <person name="Zhuang K."/>
            <person name="Ran Y."/>
        </authorList>
    </citation>
    <scope>NUCLEOTIDE SEQUENCE [LARGE SCALE GENOMIC DNA]</scope>
    <source>
        <strain evidence="2 3">WCH-YHL-001</strain>
    </source>
</reference>
<dbReference type="Gene3D" id="3.40.630.30">
    <property type="match status" value="1"/>
</dbReference>
<dbReference type="Proteomes" id="UP000515512">
    <property type="component" value="Chromosome"/>
</dbReference>
<evidence type="ECO:0000313" key="3">
    <source>
        <dbReference type="Proteomes" id="UP000515512"/>
    </source>
</evidence>
<dbReference type="PROSITE" id="PS51186">
    <property type="entry name" value="GNAT"/>
    <property type="match status" value="1"/>
</dbReference>
<dbReference type="RefSeq" id="WP_181582910.1">
    <property type="nucleotide sequence ID" value="NZ_CP059399.1"/>
</dbReference>
<keyword evidence="3" id="KW-1185">Reference proteome</keyword>
<protein>
    <submittedName>
        <fullName evidence="2">GNAT family N-acetyltransferase</fullName>
    </submittedName>
</protein>
<dbReference type="SUPFAM" id="SSF55729">
    <property type="entry name" value="Acyl-CoA N-acyltransferases (Nat)"/>
    <property type="match status" value="1"/>
</dbReference>
<dbReference type="EMBL" id="CP059399">
    <property type="protein sequence ID" value="QLY31722.1"/>
    <property type="molecule type" value="Genomic_DNA"/>
</dbReference>
<organism evidence="2 3">
    <name type="scientific">Nocardia huaxiensis</name>
    <dbReference type="NCBI Taxonomy" id="2755382"/>
    <lineage>
        <taxon>Bacteria</taxon>
        <taxon>Bacillati</taxon>
        <taxon>Actinomycetota</taxon>
        <taxon>Actinomycetes</taxon>
        <taxon>Mycobacteriales</taxon>
        <taxon>Nocardiaceae</taxon>
        <taxon>Nocardia</taxon>
    </lineage>
</organism>
<dbReference type="GO" id="GO:0016747">
    <property type="term" value="F:acyltransferase activity, transferring groups other than amino-acyl groups"/>
    <property type="evidence" value="ECO:0007669"/>
    <property type="project" value="InterPro"/>
</dbReference>
<name>A0A7D6VD96_9NOCA</name>
<proteinExistence type="predicted"/>
<feature type="domain" description="N-acetyltransferase" evidence="1">
    <location>
        <begin position="1"/>
        <end position="209"/>
    </location>
</feature>
<keyword evidence="2" id="KW-0808">Transferase</keyword>
<evidence type="ECO:0000313" key="2">
    <source>
        <dbReference type="EMBL" id="QLY31722.1"/>
    </source>
</evidence>
<dbReference type="AlphaFoldDB" id="A0A7D6VD96"/>
<sequence>MEVRGFAEADRKGLWELYKRAGAGSPVASLWGDPESEAAIYLNPYLDLEPESVFVAVVDGELAGYLAGCLDGAALPGENERIEQAIRAHRLFLRRKPAAFFGRAMLDSAVAAVRRQPTSGEFIDPRWPAHLHIAVAREARGTGAAEALMRRWFERLDGNGSPGCHLQTQVENVRAVRFFTRMGFSAIGERPVIPGMRFQGKRVHQQTMVRPESVG</sequence>
<dbReference type="InterPro" id="IPR000182">
    <property type="entry name" value="GNAT_dom"/>
</dbReference>
<dbReference type="InterPro" id="IPR016181">
    <property type="entry name" value="Acyl_CoA_acyltransferase"/>
</dbReference>